<comment type="caution">
    <text evidence="1">The sequence shown here is derived from an EMBL/GenBank/DDBJ whole genome shotgun (WGS) entry which is preliminary data.</text>
</comment>
<name>A0ACC1M647_9FUNG</name>
<organism evidence="1 2">
    <name type="scientific">Coemansia aciculifera</name>
    <dbReference type="NCBI Taxonomy" id="417176"/>
    <lineage>
        <taxon>Eukaryota</taxon>
        <taxon>Fungi</taxon>
        <taxon>Fungi incertae sedis</taxon>
        <taxon>Zoopagomycota</taxon>
        <taxon>Kickxellomycotina</taxon>
        <taxon>Kickxellomycetes</taxon>
        <taxon>Kickxellales</taxon>
        <taxon>Kickxellaceae</taxon>
        <taxon>Coemansia</taxon>
    </lineage>
</organism>
<sequence>MAMFERAMAAIQTEWRRFEQERAEWDVERIRLKAKLCAADKRIEHLESLCRVSQKHITVLEQLLKEAAPREERGVGSVVDSSSNGTNSTKSSDDTSSVSIKEMVAVTQSTRQRSRELLGRCLGEIEILLGNTGSLPLRRTSPSPKPSPTIAENLRLSASNSNASMLAPGVTLLKRPAVPNGIIESDFVDGGGHFQQSIDWRRLATPSPPPPPPPPLSSPLLSNIIGGAASSSLGVPLPLPPLRGEDDEADFSVEETPPPPPSLPPPLSQPLSQPVVVEPIAESSIEDLAPEKRPIRKIADRRRRISQPLPVSAAAAAATATVPAIAPIAGRRMSAVVSHSSDDVAIDSAPLVAVSNLEALKAAVEDSSSAIRELYDGDASSWRLKKTFIGHMDSVRALGIRSDGDGGGGPQLLSGSDDGMVFLWDVERSDRRKSRRQRTAGDVVPTTMYRGHLAAVTSVAFAADHDFAYSGSLDSTIKVWSLNASNSSSGADDSGSVVEACFPVHSFVGHSDAVWDLALSPGGAELLASVAADSTCCLWSTASGGSGGGSRRHNANTPLRATLTRSGGGQTLSPPTIMPTSTCFVGSSGGGLQLAVAYVDGVIEIYDASAMASDARLLMSIKDDDNSRITRVASAEQTLVAANVNGQVRMVDTRTGMTSSVVLAYEQAGVAATAVDLSSDGHLLVTGGSNGVVKWWDRRKLQPSAIYEDAAAHTTKADEGVCDVRILSSSLVATGGSDGLARLYSSR</sequence>
<keyword evidence="1" id="KW-0560">Oxidoreductase</keyword>
<evidence type="ECO:0000313" key="2">
    <source>
        <dbReference type="Proteomes" id="UP001139981"/>
    </source>
</evidence>
<protein>
    <submittedName>
        <fullName evidence="1">1,2-dihydroxy-3-keto-5-methylthiopentene dioxygenase</fullName>
    </submittedName>
</protein>
<reference evidence="1" key="1">
    <citation type="submission" date="2022-07" db="EMBL/GenBank/DDBJ databases">
        <title>Phylogenomic reconstructions and comparative analyses of Kickxellomycotina fungi.</title>
        <authorList>
            <person name="Reynolds N.K."/>
            <person name="Stajich J.E."/>
            <person name="Barry K."/>
            <person name="Grigoriev I.V."/>
            <person name="Crous P."/>
            <person name="Smith M.E."/>
        </authorList>
    </citation>
    <scope>NUCLEOTIDE SEQUENCE</scope>
    <source>
        <strain evidence="1">CBS 190363</strain>
    </source>
</reference>
<evidence type="ECO:0000313" key="1">
    <source>
        <dbReference type="EMBL" id="KAJ2896884.1"/>
    </source>
</evidence>
<proteinExistence type="predicted"/>
<accession>A0ACC1M647</accession>
<dbReference type="Proteomes" id="UP001139981">
    <property type="component" value="Unassembled WGS sequence"/>
</dbReference>
<dbReference type="EMBL" id="JANBVB010000161">
    <property type="protein sequence ID" value="KAJ2896884.1"/>
    <property type="molecule type" value="Genomic_DNA"/>
</dbReference>
<keyword evidence="2" id="KW-1185">Reference proteome</keyword>
<keyword evidence="1" id="KW-0223">Dioxygenase</keyword>
<gene>
    <name evidence="1" type="primary">ADI1_2</name>
    <name evidence="1" type="ORF">IWW38_001890</name>
</gene>